<dbReference type="Proteomes" id="UP000572540">
    <property type="component" value="Unassembled WGS sequence"/>
</dbReference>
<dbReference type="Gene3D" id="1.10.10.10">
    <property type="entry name" value="Winged helix-like DNA-binding domain superfamily/Winged helix DNA-binding domain"/>
    <property type="match status" value="1"/>
</dbReference>
<dbReference type="AlphaFoldDB" id="A0A7Y9W5S3"/>
<comment type="similarity">
    <text evidence="1">Belongs to the LysR transcriptional regulatory family.</text>
</comment>
<protein>
    <recommendedName>
        <fullName evidence="6">HTH lysR-type domain-containing protein</fullName>
    </recommendedName>
</protein>
<organism evidence="7 8">
    <name type="scientific">Paraburkholderia bryophila</name>
    <dbReference type="NCBI Taxonomy" id="420952"/>
    <lineage>
        <taxon>Bacteria</taxon>
        <taxon>Pseudomonadati</taxon>
        <taxon>Pseudomonadota</taxon>
        <taxon>Betaproteobacteria</taxon>
        <taxon>Burkholderiales</taxon>
        <taxon>Burkholderiaceae</taxon>
        <taxon>Paraburkholderia</taxon>
    </lineage>
</organism>
<dbReference type="InterPro" id="IPR058163">
    <property type="entry name" value="LysR-type_TF_proteobact-type"/>
</dbReference>
<dbReference type="PANTHER" id="PTHR30537">
    <property type="entry name" value="HTH-TYPE TRANSCRIPTIONAL REGULATOR"/>
    <property type="match status" value="1"/>
</dbReference>
<dbReference type="SUPFAM" id="SSF46785">
    <property type="entry name" value="Winged helix' DNA-binding domain"/>
    <property type="match status" value="1"/>
</dbReference>
<evidence type="ECO:0000256" key="1">
    <source>
        <dbReference type="ARBA" id="ARBA00009437"/>
    </source>
</evidence>
<dbReference type="InterPro" id="IPR000847">
    <property type="entry name" value="LysR_HTH_N"/>
</dbReference>
<dbReference type="Pfam" id="PF00126">
    <property type="entry name" value="HTH_1"/>
    <property type="match status" value="1"/>
</dbReference>
<dbReference type="InterPro" id="IPR036388">
    <property type="entry name" value="WH-like_DNA-bd_sf"/>
</dbReference>
<keyword evidence="4" id="KW-0804">Transcription</keyword>
<dbReference type="PROSITE" id="PS50931">
    <property type="entry name" value="HTH_LYSR"/>
    <property type="match status" value="1"/>
</dbReference>
<dbReference type="InterPro" id="IPR036390">
    <property type="entry name" value="WH_DNA-bd_sf"/>
</dbReference>
<accession>A0A7Y9W5S3</accession>
<dbReference type="GO" id="GO:0003677">
    <property type="term" value="F:DNA binding"/>
    <property type="evidence" value="ECO:0007669"/>
    <property type="project" value="UniProtKB-KW"/>
</dbReference>
<evidence type="ECO:0000313" key="8">
    <source>
        <dbReference type="Proteomes" id="UP000572540"/>
    </source>
</evidence>
<dbReference type="EMBL" id="JACCAU010000001">
    <property type="protein sequence ID" value="NYH14233.1"/>
    <property type="molecule type" value="Genomic_DNA"/>
</dbReference>
<keyword evidence="3" id="KW-0238">DNA-binding</keyword>
<comment type="caution">
    <text evidence="7">The sequence shown here is derived from an EMBL/GenBank/DDBJ whole genome shotgun (WGS) entry which is preliminary data.</text>
</comment>
<feature type="region of interest" description="Disordered" evidence="5">
    <location>
        <begin position="116"/>
        <end position="146"/>
    </location>
</feature>
<name>A0A7Y9W5S3_9BURK</name>
<dbReference type="FunFam" id="1.10.10.10:FF:000001">
    <property type="entry name" value="LysR family transcriptional regulator"/>
    <property type="match status" value="1"/>
</dbReference>
<evidence type="ECO:0000313" key="7">
    <source>
        <dbReference type="EMBL" id="NYH14233.1"/>
    </source>
</evidence>
<dbReference type="PANTHER" id="PTHR30537:SF5">
    <property type="entry name" value="HTH-TYPE TRANSCRIPTIONAL ACTIVATOR TTDR-RELATED"/>
    <property type="match status" value="1"/>
</dbReference>
<gene>
    <name evidence="7" type="ORF">GGD41_001461</name>
</gene>
<evidence type="ECO:0000256" key="5">
    <source>
        <dbReference type="SAM" id="MobiDB-lite"/>
    </source>
</evidence>
<evidence type="ECO:0000259" key="6">
    <source>
        <dbReference type="PROSITE" id="PS50931"/>
    </source>
</evidence>
<reference evidence="7 8" key="1">
    <citation type="submission" date="2020-07" db="EMBL/GenBank/DDBJ databases">
        <title>Exploring microbial biodiversity for novel pathways involved in the catabolism of aromatic compounds derived from lignin.</title>
        <authorList>
            <person name="Elkins J."/>
        </authorList>
    </citation>
    <scope>NUCLEOTIDE SEQUENCE [LARGE SCALE GENOMIC DNA]</scope>
    <source>
        <strain evidence="7 8">H2C3B</strain>
    </source>
</reference>
<sequence length="146" mass="15763">MNQSDTPERGFRPGLPNRADGLSTSVAASYASIMAFMAVVSEGSFAKAGERLGVGRSAVSRNVQKLETQLSTRLFLRTTRFTQLTHEGKRFFENCNQGVTQIVEAMNDMLELRQGPAARSGPHQLDGRLRQEGGGAAAGKVYEGLS</sequence>
<dbReference type="PRINTS" id="PR00039">
    <property type="entry name" value="HTHLYSR"/>
</dbReference>
<evidence type="ECO:0000256" key="4">
    <source>
        <dbReference type="ARBA" id="ARBA00023163"/>
    </source>
</evidence>
<proteinExistence type="inferred from homology"/>
<dbReference type="GO" id="GO:0003700">
    <property type="term" value="F:DNA-binding transcription factor activity"/>
    <property type="evidence" value="ECO:0007669"/>
    <property type="project" value="InterPro"/>
</dbReference>
<evidence type="ECO:0000256" key="3">
    <source>
        <dbReference type="ARBA" id="ARBA00023125"/>
    </source>
</evidence>
<keyword evidence="2" id="KW-0805">Transcription regulation</keyword>
<feature type="domain" description="HTH lysR-type" evidence="6">
    <location>
        <begin position="33"/>
        <end position="85"/>
    </location>
</feature>
<evidence type="ECO:0000256" key="2">
    <source>
        <dbReference type="ARBA" id="ARBA00023015"/>
    </source>
</evidence>